<dbReference type="PROSITE" id="PS51354">
    <property type="entry name" value="GLUTAREDOXIN_2"/>
    <property type="match status" value="1"/>
</dbReference>
<dbReference type="SUPFAM" id="SSF52833">
    <property type="entry name" value="Thioredoxin-like"/>
    <property type="match status" value="1"/>
</dbReference>
<accession>A0A2M8G954</accession>
<gene>
    <name evidence="1" type="ORF">CO014_01020</name>
</gene>
<sequence length="182" mass="20379">MVIAAGAAGFFWTKNNWQSKILGEKDKVDSTDQVQPTIKPAPNFPTIIGNFLVTDKEVCLENDKPIVYFFGSSSCPHCVWEKPIVQKVFGEFKNEISYHENFDNGADSEVFNQYSDINPGYVPFLVLGCKYARVGAGEQLGATDEESQKLEKEALTSILCKLTDGKPENICRQVKDKMEEIK</sequence>
<dbReference type="Gene3D" id="3.40.30.10">
    <property type="entry name" value="Glutaredoxin"/>
    <property type="match status" value="1"/>
</dbReference>
<reference evidence="2" key="1">
    <citation type="submission" date="2017-09" db="EMBL/GenBank/DDBJ databases">
        <title>Depth-based differentiation of microbial function through sediment-hosted aquifers and enrichment of novel symbionts in the deep terrestrial subsurface.</title>
        <authorList>
            <person name="Probst A.J."/>
            <person name="Ladd B."/>
            <person name="Jarett J.K."/>
            <person name="Geller-Mcgrath D.E."/>
            <person name="Sieber C.M.K."/>
            <person name="Emerson J.B."/>
            <person name="Anantharaman K."/>
            <person name="Thomas B.C."/>
            <person name="Malmstrom R."/>
            <person name="Stieglmeier M."/>
            <person name="Klingl A."/>
            <person name="Woyke T."/>
            <person name="Ryan C.M."/>
            <person name="Banfield J.F."/>
        </authorList>
    </citation>
    <scope>NUCLEOTIDE SEQUENCE [LARGE SCALE GENOMIC DNA]</scope>
</reference>
<evidence type="ECO:0000313" key="1">
    <source>
        <dbReference type="EMBL" id="PJC69961.1"/>
    </source>
</evidence>
<dbReference type="AlphaFoldDB" id="A0A2M8G954"/>
<evidence type="ECO:0000313" key="2">
    <source>
        <dbReference type="Proteomes" id="UP000229041"/>
    </source>
</evidence>
<organism evidence="1 2">
    <name type="scientific">Candidatus Tagabacteria bacterium CG_4_8_14_3_um_filter_41_8</name>
    <dbReference type="NCBI Taxonomy" id="1975018"/>
    <lineage>
        <taxon>Bacteria</taxon>
        <taxon>Candidatus Tagaibacteriota</taxon>
    </lineage>
</organism>
<comment type="caution">
    <text evidence="1">The sequence shown here is derived from an EMBL/GenBank/DDBJ whole genome shotgun (WGS) entry which is preliminary data.</text>
</comment>
<dbReference type="Proteomes" id="UP000229041">
    <property type="component" value="Unassembled WGS sequence"/>
</dbReference>
<dbReference type="EMBL" id="PFQR01000029">
    <property type="protein sequence ID" value="PJC69961.1"/>
    <property type="molecule type" value="Genomic_DNA"/>
</dbReference>
<protein>
    <submittedName>
        <fullName evidence="1">Uncharacterized protein</fullName>
    </submittedName>
</protein>
<dbReference type="InterPro" id="IPR036249">
    <property type="entry name" value="Thioredoxin-like_sf"/>
</dbReference>
<proteinExistence type="predicted"/>
<name>A0A2M8G954_9BACT</name>